<dbReference type="PANTHER" id="PTHR34107:SF4">
    <property type="entry name" value="SLL1222 PROTEIN"/>
    <property type="match status" value="1"/>
</dbReference>
<dbReference type="Pfam" id="PF05685">
    <property type="entry name" value="Uma2"/>
    <property type="match status" value="1"/>
</dbReference>
<dbReference type="SUPFAM" id="SSF52980">
    <property type="entry name" value="Restriction endonuclease-like"/>
    <property type="match status" value="1"/>
</dbReference>
<sequence length="175" mass="19705">MLTDIPATAIDIYRMLPEGTRCEVIFNELSMSPSPSSEHQLLLMDLSAQLYNFLKQTQAGKVIPAPMDVYFDNMLSVVQPDILVLLNEHLDYIKPDGVYGAPDVVIEILSPNNRLHDTQKKKLLYEKGGVKEYFIVDPTNKEVALFVLNHTGQYNDGYQAKKLIKSAVLGCNIEF</sequence>
<dbReference type="InterPro" id="IPR011335">
    <property type="entry name" value="Restrct_endonuc-II-like"/>
</dbReference>
<dbReference type="GO" id="GO:0004519">
    <property type="term" value="F:endonuclease activity"/>
    <property type="evidence" value="ECO:0007669"/>
    <property type="project" value="UniProtKB-KW"/>
</dbReference>
<dbReference type="Gene3D" id="3.90.1570.10">
    <property type="entry name" value="tt1808, chain A"/>
    <property type="match status" value="1"/>
</dbReference>
<keyword evidence="2" id="KW-0540">Nuclease</keyword>
<feature type="domain" description="Putative restriction endonuclease" evidence="1">
    <location>
        <begin position="13"/>
        <end position="155"/>
    </location>
</feature>
<dbReference type="CDD" id="cd06260">
    <property type="entry name" value="DUF820-like"/>
    <property type="match status" value="1"/>
</dbReference>
<keyword evidence="3" id="KW-1185">Reference proteome</keyword>
<accession>A0A495IZ66</accession>
<dbReference type="Proteomes" id="UP000268007">
    <property type="component" value="Unassembled WGS sequence"/>
</dbReference>
<name>A0A495IZ66_9SPHI</name>
<organism evidence="2 3">
    <name type="scientific">Mucilaginibacter gracilis</name>
    <dbReference type="NCBI Taxonomy" id="423350"/>
    <lineage>
        <taxon>Bacteria</taxon>
        <taxon>Pseudomonadati</taxon>
        <taxon>Bacteroidota</taxon>
        <taxon>Sphingobacteriia</taxon>
        <taxon>Sphingobacteriales</taxon>
        <taxon>Sphingobacteriaceae</taxon>
        <taxon>Mucilaginibacter</taxon>
    </lineage>
</organism>
<protein>
    <submittedName>
        <fullName evidence="2">Putative restriction endonuclease</fullName>
    </submittedName>
</protein>
<keyword evidence="2" id="KW-0378">Hydrolase</keyword>
<evidence type="ECO:0000313" key="3">
    <source>
        <dbReference type="Proteomes" id="UP000268007"/>
    </source>
</evidence>
<dbReference type="EMBL" id="RBKU01000001">
    <property type="protein sequence ID" value="RKR81388.1"/>
    <property type="molecule type" value="Genomic_DNA"/>
</dbReference>
<dbReference type="AlphaFoldDB" id="A0A495IZ66"/>
<comment type="caution">
    <text evidence="2">The sequence shown here is derived from an EMBL/GenBank/DDBJ whole genome shotgun (WGS) entry which is preliminary data.</text>
</comment>
<dbReference type="InterPro" id="IPR012296">
    <property type="entry name" value="Nuclease_put_TT1808"/>
</dbReference>
<evidence type="ECO:0000259" key="1">
    <source>
        <dbReference type="Pfam" id="PF05685"/>
    </source>
</evidence>
<reference evidence="2 3" key="1">
    <citation type="submission" date="2018-10" db="EMBL/GenBank/DDBJ databases">
        <title>Genomic Encyclopedia of Archaeal and Bacterial Type Strains, Phase II (KMG-II): from individual species to whole genera.</title>
        <authorList>
            <person name="Goeker M."/>
        </authorList>
    </citation>
    <scope>NUCLEOTIDE SEQUENCE [LARGE SCALE GENOMIC DNA]</scope>
    <source>
        <strain evidence="2 3">DSM 18602</strain>
    </source>
</reference>
<dbReference type="RefSeq" id="WP_121197096.1">
    <property type="nucleotide sequence ID" value="NZ_RBKU01000001.1"/>
</dbReference>
<dbReference type="InterPro" id="IPR008538">
    <property type="entry name" value="Uma2"/>
</dbReference>
<evidence type="ECO:0000313" key="2">
    <source>
        <dbReference type="EMBL" id="RKR81388.1"/>
    </source>
</evidence>
<dbReference type="OrthoDB" id="9808428at2"/>
<gene>
    <name evidence="2" type="ORF">BDD43_1534</name>
</gene>
<dbReference type="PANTHER" id="PTHR34107">
    <property type="entry name" value="SLL0198 PROTEIN-RELATED"/>
    <property type="match status" value="1"/>
</dbReference>
<proteinExistence type="predicted"/>
<keyword evidence="2" id="KW-0255">Endonuclease</keyword>